<dbReference type="EMBL" id="JBBMEU010000030">
    <property type="protein sequence ID" value="MEQ2422341.1"/>
    <property type="molecule type" value="Genomic_DNA"/>
</dbReference>
<protein>
    <recommendedName>
        <fullName evidence="3">Cell division protein FtsL</fullName>
    </recommendedName>
</protein>
<dbReference type="Proteomes" id="UP001433088">
    <property type="component" value="Unassembled WGS sequence"/>
</dbReference>
<name>A0ABV1CXV2_9FIRM</name>
<proteinExistence type="predicted"/>
<evidence type="ECO:0000313" key="1">
    <source>
        <dbReference type="EMBL" id="MEQ2422341.1"/>
    </source>
</evidence>
<gene>
    <name evidence="1" type="ORF">WMO23_06290</name>
</gene>
<dbReference type="RefSeq" id="WP_020310876.1">
    <property type="nucleotide sequence ID" value="NZ_JBBMEU010000030.1"/>
</dbReference>
<evidence type="ECO:0008006" key="3">
    <source>
        <dbReference type="Google" id="ProtNLM"/>
    </source>
</evidence>
<evidence type="ECO:0000313" key="2">
    <source>
        <dbReference type="Proteomes" id="UP001433088"/>
    </source>
</evidence>
<organism evidence="1 2">
    <name type="scientific">Megasphaera intestinihominis</name>
    <dbReference type="NCBI Taxonomy" id="3133159"/>
    <lineage>
        <taxon>Bacteria</taxon>
        <taxon>Bacillati</taxon>
        <taxon>Bacillota</taxon>
        <taxon>Negativicutes</taxon>
        <taxon>Veillonellales</taxon>
        <taxon>Veillonellaceae</taxon>
        <taxon>Megasphaera</taxon>
    </lineage>
</organism>
<sequence>MDRHKFPPDLTGIRQKEQHGRAALSRLRRRFCQAWHGLPKAQKCVVIVALLEFFWIAALQFQVYELADTVSTQRVRMAQLEKQAKKQNNMLYSASQTLDDIEKKWHRLNFRVLENTWRIEEPEKDPDAL</sequence>
<accession>A0ABV1CXV2</accession>
<keyword evidence="2" id="KW-1185">Reference proteome</keyword>
<reference evidence="1 2" key="1">
    <citation type="submission" date="2024-03" db="EMBL/GenBank/DDBJ databases">
        <title>Human intestinal bacterial collection.</title>
        <authorList>
            <person name="Pauvert C."/>
            <person name="Hitch T.C.A."/>
            <person name="Clavel T."/>
        </authorList>
    </citation>
    <scope>NUCLEOTIDE SEQUENCE [LARGE SCALE GENOMIC DNA]</scope>
    <source>
        <strain evidence="1 2">CLA-AA-H81</strain>
    </source>
</reference>
<comment type="caution">
    <text evidence="1">The sequence shown here is derived from an EMBL/GenBank/DDBJ whole genome shotgun (WGS) entry which is preliminary data.</text>
</comment>